<evidence type="ECO:0000256" key="6">
    <source>
        <dbReference type="HAMAP-Rule" id="MF_00074"/>
    </source>
</evidence>
<reference evidence="7 8" key="1">
    <citation type="submission" date="2018-09" db="EMBL/GenBank/DDBJ databases">
        <title>Zymobacter palmae IAM14233 (=T109) whole genome analysis.</title>
        <authorList>
            <person name="Yanase H."/>
        </authorList>
    </citation>
    <scope>NUCLEOTIDE SEQUENCE [LARGE SCALE GENOMIC DNA]</scope>
    <source>
        <strain evidence="7 8">IAM14233</strain>
    </source>
</reference>
<dbReference type="RefSeq" id="WP_027704369.1">
    <property type="nucleotide sequence ID" value="NZ_AP018933.1"/>
</dbReference>
<keyword evidence="2 6" id="KW-0698">rRNA processing</keyword>
<keyword evidence="3 6" id="KW-0489">Methyltransferase</keyword>
<dbReference type="STRING" id="1123510.GCA_000620025_00115"/>
<keyword evidence="4 6" id="KW-0808">Transferase</keyword>
<dbReference type="Proteomes" id="UP000267342">
    <property type="component" value="Chromosome"/>
</dbReference>
<dbReference type="SUPFAM" id="SSF53335">
    <property type="entry name" value="S-adenosyl-L-methionine-dependent methyltransferases"/>
    <property type="match status" value="1"/>
</dbReference>
<feature type="binding site" evidence="6">
    <location>
        <position position="143"/>
    </location>
    <ligand>
        <name>S-adenosyl-L-methionine</name>
        <dbReference type="ChEBI" id="CHEBI:59789"/>
    </ligand>
</feature>
<dbReference type="CDD" id="cd02440">
    <property type="entry name" value="AdoMet_MTases"/>
    <property type="match status" value="1"/>
</dbReference>
<accession>A0A348HB20</accession>
<dbReference type="KEGG" id="zpl:ZBT109_0022"/>
<organism evidence="7 8">
    <name type="scientific">Zymobacter palmae</name>
    <dbReference type="NCBI Taxonomy" id="33074"/>
    <lineage>
        <taxon>Bacteria</taxon>
        <taxon>Pseudomonadati</taxon>
        <taxon>Pseudomonadota</taxon>
        <taxon>Gammaproteobacteria</taxon>
        <taxon>Oceanospirillales</taxon>
        <taxon>Halomonadaceae</taxon>
        <taxon>Zymobacter group</taxon>
        <taxon>Zymobacter</taxon>
    </lineage>
</organism>
<proteinExistence type="inferred from homology"/>
<dbReference type="InterPro" id="IPR003682">
    <property type="entry name" value="rRNA_ssu_MeTfrase_G"/>
</dbReference>
<protein>
    <recommendedName>
        <fullName evidence="6">Ribosomal RNA small subunit methyltransferase G</fullName>
        <ecNumber evidence="6">2.1.1.170</ecNumber>
    </recommendedName>
    <alternativeName>
        <fullName evidence="6">16S rRNA 7-methylguanosine methyltransferase</fullName>
        <shortName evidence="6">16S rRNA m7G methyltransferase</shortName>
    </alternativeName>
</protein>
<dbReference type="Pfam" id="PF02527">
    <property type="entry name" value="GidB"/>
    <property type="match status" value="1"/>
</dbReference>
<dbReference type="Gene3D" id="3.40.50.150">
    <property type="entry name" value="Vaccinia Virus protein VP39"/>
    <property type="match status" value="1"/>
</dbReference>
<evidence type="ECO:0000256" key="2">
    <source>
        <dbReference type="ARBA" id="ARBA00022552"/>
    </source>
</evidence>
<keyword evidence="1 6" id="KW-0963">Cytoplasm</keyword>
<evidence type="ECO:0000256" key="1">
    <source>
        <dbReference type="ARBA" id="ARBA00022490"/>
    </source>
</evidence>
<name>A0A348HB20_9GAMM</name>
<dbReference type="OrthoDB" id="9808773at2"/>
<gene>
    <name evidence="6" type="primary">rsmG</name>
    <name evidence="7" type="ORF">ZBT109_0022</name>
</gene>
<evidence type="ECO:0000256" key="5">
    <source>
        <dbReference type="ARBA" id="ARBA00022691"/>
    </source>
</evidence>
<keyword evidence="5 6" id="KW-0949">S-adenosyl-L-methionine</keyword>
<dbReference type="EMBL" id="AP018933">
    <property type="protein sequence ID" value="BBG28822.1"/>
    <property type="molecule type" value="Genomic_DNA"/>
</dbReference>
<dbReference type="EC" id="2.1.1.170" evidence="6"/>
<evidence type="ECO:0000313" key="7">
    <source>
        <dbReference type="EMBL" id="BBG28822.1"/>
    </source>
</evidence>
<dbReference type="GO" id="GO:0070043">
    <property type="term" value="F:rRNA (guanine-N7-)-methyltransferase activity"/>
    <property type="evidence" value="ECO:0007669"/>
    <property type="project" value="UniProtKB-UniRule"/>
</dbReference>
<sequence>MIAQLETRLDEGLNALSLTLDATARERLVQYVVLLHKWNRAYNLTAVRDPNAMMTRHVIDSLTILPWVKGPRILDVGSGPGLPGMILAIVRPELQVSLLDSNGKKVRFQKQVVMELGLSNVTPLHERIEALSEDQQFDQITSRAFSSLNDFVSLSRHVLADGGEWLAMRGRVDTDDVLPDDIEQIGSHDLSAPGDPGERHLVRAALRR</sequence>
<evidence type="ECO:0000256" key="4">
    <source>
        <dbReference type="ARBA" id="ARBA00022679"/>
    </source>
</evidence>
<feature type="binding site" evidence="6">
    <location>
        <position position="82"/>
    </location>
    <ligand>
        <name>S-adenosyl-L-methionine</name>
        <dbReference type="ChEBI" id="CHEBI:59789"/>
    </ligand>
</feature>
<comment type="similarity">
    <text evidence="6">Belongs to the methyltransferase superfamily. RNA methyltransferase RsmG family.</text>
</comment>
<dbReference type="InterPro" id="IPR029063">
    <property type="entry name" value="SAM-dependent_MTases_sf"/>
</dbReference>
<dbReference type="GO" id="GO:0005829">
    <property type="term" value="C:cytosol"/>
    <property type="evidence" value="ECO:0007669"/>
    <property type="project" value="TreeGrafter"/>
</dbReference>
<dbReference type="PANTHER" id="PTHR31760">
    <property type="entry name" value="S-ADENOSYL-L-METHIONINE-DEPENDENT METHYLTRANSFERASES SUPERFAMILY PROTEIN"/>
    <property type="match status" value="1"/>
</dbReference>
<comment type="function">
    <text evidence="6">Specifically methylates the N7 position of guanine in position 527 of 16S rRNA.</text>
</comment>
<dbReference type="AlphaFoldDB" id="A0A348HB20"/>
<comment type="catalytic activity">
    <reaction evidence="6">
        <text>guanosine(527) in 16S rRNA + S-adenosyl-L-methionine = N(7)-methylguanosine(527) in 16S rRNA + S-adenosyl-L-homocysteine</text>
        <dbReference type="Rhea" id="RHEA:42732"/>
        <dbReference type="Rhea" id="RHEA-COMP:10209"/>
        <dbReference type="Rhea" id="RHEA-COMP:10210"/>
        <dbReference type="ChEBI" id="CHEBI:57856"/>
        <dbReference type="ChEBI" id="CHEBI:59789"/>
        <dbReference type="ChEBI" id="CHEBI:74269"/>
        <dbReference type="ChEBI" id="CHEBI:74480"/>
        <dbReference type="EC" id="2.1.1.170"/>
    </reaction>
</comment>
<dbReference type="PANTHER" id="PTHR31760:SF0">
    <property type="entry name" value="S-ADENOSYL-L-METHIONINE-DEPENDENT METHYLTRANSFERASES SUPERFAMILY PROTEIN"/>
    <property type="match status" value="1"/>
</dbReference>
<comment type="subcellular location">
    <subcellularLocation>
        <location evidence="6">Cytoplasm</location>
    </subcellularLocation>
</comment>
<dbReference type="HAMAP" id="MF_00074">
    <property type="entry name" value="16SrRNA_methyltr_G"/>
    <property type="match status" value="1"/>
</dbReference>
<feature type="binding site" evidence="6">
    <location>
        <position position="77"/>
    </location>
    <ligand>
        <name>S-adenosyl-L-methionine</name>
        <dbReference type="ChEBI" id="CHEBI:59789"/>
    </ligand>
</feature>
<evidence type="ECO:0000256" key="3">
    <source>
        <dbReference type="ARBA" id="ARBA00022603"/>
    </source>
</evidence>
<evidence type="ECO:0000313" key="8">
    <source>
        <dbReference type="Proteomes" id="UP000267342"/>
    </source>
</evidence>
<dbReference type="NCBIfam" id="TIGR00138">
    <property type="entry name" value="rsmG_gidB"/>
    <property type="match status" value="1"/>
</dbReference>
<keyword evidence="8" id="KW-1185">Reference proteome</keyword>
<comment type="caution">
    <text evidence="6">Lacks conserved residue(s) required for the propagation of feature annotation.</text>
</comment>
<dbReference type="PIRSF" id="PIRSF003078">
    <property type="entry name" value="GidB"/>
    <property type="match status" value="1"/>
</dbReference>
<feature type="binding site" evidence="6">
    <location>
        <begin position="128"/>
        <end position="129"/>
    </location>
    <ligand>
        <name>S-adenosyl-L-methionine</name>
        <dbReference type="ChEBI" id="CHEBI:59789"/>
    </ligand>
</feature>